<reference evidence="2" key="1">
    <citation type="submission" date="2022-10" db="EMBL/GenBank/DDBJ databases">
        <title>The complete genomes of actinobacterial strains from the NBC collection.</title>
        <authorList>
            <person name="Joergensen T.S."/>
            <person name="Alvarez Arevalo M."/>
            <person name="Sterndorff E.B."/>
            <person name="Faurdal D."/>
            <person name="Vuksanovic O."/>
            <person name="Mourched A.-S."/>
            <person name="Charusanti P."/>
            <person name="Shaw S."/>
            <person name="Blin K."/>
            <person name="Weber T."/>
        </authorList>
    </citation>
    <scope>NUCLEOTIDE SEQUENCE</scope>
    <source>
        <strain evidence="2">NBC_00060</strain>
    </source>
</reference>
<name>A0AAU2GWH4_9ACTN</name>
<dbReference type="AlphaFoldDB" id="A0AAU2GWH4"/>
<organism evidence="2">
    <name type="scientific">Streptomyces sp. NBC_00060</name>
    <dbReference type="NCBI Taxonomy" id="2975636"/>
    <lineage>
        <taxon>Bacteria</taxon>
        <taxon>Bacillati</taxon>
        <taxon>Actinomycetota</taxon>
        <taxon>Actinomycetes</taxon>
        <taxon>Kitasatosporales</taxon>
        <taxon>Streptomycetaceae</taxon>
        <taxon>Streptomyces</taxon>
    </lineage>
</organism>
<evidence type="ECO:0000313" key="2">
    <source>
        <dbReference type="EMBL" id="WTU39085.1"/>
    </source>
</evidence>
<feature type="region of interest" description="Disordered" evidence="1">
    <location>
        <begin position="126"/>
        <end position="164"/>
    </location>
</feature>
<feature type="region of interest" description="Disordered" evidence="1">
    <location>
        <begin position="53"/>
        <end position="112"/>
    </location>
</feature>
<proteinExistence type="predicted"/>
<evidence type="ECO:0000256" key="1">
    <source>
        <dbReference type="SAM" id="MobiDB-lite"/>
    </source>
</evidence>
<feature type="compositionally biased region" description="Basic and acidic residues" evidence="1">
    <location>
        <begin position="90"/>
        <end position="99"/>
    </location>
</feature>
<gene>
    <name evidence="2" type="ORF">OHV25_05580</name>
</gene>
<protein>
    <submittedName>
        <fullName evidence="2">Uncharacterized protein</fullName>
    </submittedName>
</protein>
<dbReference type="EMBL" id="CP108253">
    <property type="protein sequence ID" value="WTU39085.1"/>
    <property type="molecule type" value="Genomic_DNA"/>
</dbReference>
<accession>A0AAU2GWH4</accession>
<sequence length="372" mass="39649">MSGRGELFLGDLVRAMAELKPADLATAVAMAALLGQGHRTPTALPQGRVVQAVGRGTGTGRARAVRLEEASGGPRRGTPASPPRVVTAERGPRTERPDDPSGAEGEDTEHGGGERAVLLADRPVDFSLTAIGGPPPQPAVTDGANGSAAGAGLPERGTAAAPLSHEPPWKGDWARGIMFAVVATPVQSREVDQRALLRGVAGRQALRAVPRRRRFSTRRGAQLLLDHGPGMAPFRDDGLWLRELVGSIAGRDRVEVLRFRGAPGRGVVRQDPLTIDPYRPPPPGTPVILFSDLGRMRPPFAGQGVAGPQEWRAFVHTVAHSGCRVICLTPYESADYPALLRKKVAFVPLDRRVSLRHAREATARVRGWLECP</sequence>